<evidence type="ECO:0000256" key="1">
    <source>
        <dbReference type="SAM" id="MobiDB-lite"/>
    </source>
</evidence>
<evidence type="ECO:0000313" key="2">
    <source>
        <dbReference type="EMBL" id="KAH0939000.1"/>
    </source>
</evidence>
<gene>
    <name evidence="2" type="ORF">HID58_006461</name>
</gene>
<protein>
    <submittedName>
        <fullName evidence="2">Uncharacterized protein</fullName>
    </submittedName>
</protein>
<feature type="compositionally biased region" description="Polar residues" evidence="1">
    <location>
        <begin position="357"/>
        <end position="370"/>
    </location>
</feature>
<dbReference type="EMBL" id="JAGKQM010000002">
    <property type="protein sequence ID" value="KAH0939000.1"/>
    <property type="molecule type" value="Genomic_DNA"/>
</dbReference>
<feature type="region of interest" description="Disordered" evidence="1">
    <location>
        <begin position="351"/>
        <end position="379"/>
    </location>
</feature>
<accession>A0ABQ8EBL6</accession>
<reference evidence="2 3" key="1">
    <citation type="submission" date="2021-05" db="EMBL/GenBank/DDBJ databases">
        <title>Genome Assembly of Synthetic Allotetraploid Brassica napus Reveals Homoeologous Exchanges between Subgenomes.</title>
        <authorList>
            <person name="Davis J.T."/>
        </authorList>
    </citation>
    <scope>NUCLEOTIDE SEQUENCE [LARGE SCALE GENOMIC DNA]</scope>
    <source>
        <strain evidence="3">cv. Da-Ae</strain>
        <tissue evidence="2">Seedling</tissue>
    </source>
</reference>
<sequence length="379" mass="43128">KKGRNAIQSGKSSIKLFINSDIAEINDFKEKMSKDVTSTTSCGSLLTLSTYTQVSSDQIPFENRKTVSQLLTSYKVHFIQQIHKSAYELLEQQVQFDSGNEFPRELLALECREFVFIVNKPETSKNHTPYTFKETDIPEIGPHFSNFTETTMNLRESTLAIEDCVPQLSSKKLKGDVSLLAEEDGQLSSTKSKPKVAHVTKDDCGKPSSTKQKSIILAMSKMKLAFTPVRVVRMWKFQNVIKPGDVGGIDLILLDDKVYNRILSCLCLYAFDNGFIMENVYKLALEGKCCILMNFKLSPNLGNYRGTPHPFKIFFVWLKHVKKNFEEIPNDSLRFHCISFDDLLSQKHDEKTHDSSRNTAPIASDMFTNQEPRKPRITE</sequence>
<name>A0ABQ8EBL6_BRANA</name>
<organism evidence="2 3">
    <name type="scientific">Brassica napus</name>
    <name type="common">Rape</name>
    <dbReference type="NCBI Taxonomy" id="3708"/>
    <lineage>
        <taxon>Eukaryota</taxon>
        <taxon>Viridiplantae</taxon>
        <taxon>Streptophyta</taxon>
        <taxon>Embryophyta</taxon>
        <taxon>Tracheophyta</taxon>
        <taxon>Spermatophyta</taxon>
        <taxon>Magnoliopsida</taxon>
        <taxon>eudicotyledons</taxon>
        <taxon>Gunneridae</taxon>
        <taxon>Pentapetalae</taxon>
        <taxon>rosids</taxon>
        <taxon>malvids</taxon>
        <taxon>Brassicales</taxon>
        <taxon>Brassicaceae</taxon>
        <taxon>Brassiceae</taxon>
        <taxon>Brassica</taxon>
    </lineage>
</organism>
<dbReference type="Gene3D" id="2.40.50.140">
    <property type="entry name" value="Nucleic acid-binding proteins"/>
    <property type="match status" value="1"/>
</dbReference>
<feature type="non-terminal residue" evidence="2">
    <location>
        <position position="1"/>
    </location>
</feature>
<comment type="caution">
    <text evidence="2">The sequence shown here is derived from an EMBL/GenBank/DDBJ whole genome shotgun (WGS) entry which is preliminary data.</text>
</comment>
<keyword evidence="3" id="KW-1185">Reference proteome</keyword>
<dbReference type="InterPro" id="IPR012340">
    <property type="entry name" value="NA-bd_OB-fold"/>
</dbReference>
<proteinExistence type="predicted"/>
<feature type="non-terminal residue" evidence="2">
    <location>
        <position position="379"/>
    </location>
</feature>
<evidence type="ECO:0000313" key="3">
    <source>
        <dbReference type="Proteomes" id="UP000824890"/>
    </source>
</evidence>
<dbReference type="Proteomes" id="UP000824890">
    <property type="component" value="Unassembled WGS sequence"/>
</dbReference>